<organism evidence="8 9">
    <name type="scientific">Congregibacter variabilis</name>
    <dbReference type="NCBI Taxonomy" id="3081200"/>
    <lineage>
        <taxon>Bacteria</taxon>
        <taxon>Pseudomonadati</taxon>
        <taxon>Pseudomonadota</taxon>
        <taxon>Gammaproteobacteria</taxon>
        <taxon>Cellvibrionales</taxon>
        <taxon>Halieaceae</taxon>
        <taxon>Congregibacter</taxon>
    </lineage>
</organism>
<dbReference type="EMBL" id="CP136864">
    <property type="protein sequence ID" value="WOJ93515.1"/>
    <property type="molecule type" value="Genomic_DNA"/>
</dbReference>
<evidence type="ECO:0000256" key="2">
    <source>
        <dbReference type="ARBA" id="ARBA00022475"/>
    </source>
</evidence>
<dbReference type="NCBIfam" id="NF005742">
    <property type="entry name" value="PRK07566.1"/>
    <property type="match status" value="1"/>
</dbReference>
<keyword evidence="5 7" id="KW-0472">Membrane</keyword>
<reference evidence="8 9" key="1">
    <citation type="submission" date="2023-10" db="EMBL/GenBank/DDBJ databases">
        <title>Two novel species belonging to the OM43/NOR5 clade.</title>
        <authorList>
            <person name="Park M."/>
        </authorList>
    </citation>
    <scope>NUCLEOTIDE SEQUENCE [LARGE SCALE GENOMIC DNA]</scope>
    <source>
        <strain evidence="8 9">IMCC43200</strain>
    </source>
</reference>
<accession>A0ABZ0I2W3</accession>
<feature type="transmembrane region" description="Helical" evidence="7">
    <location>
        <begin position="277"/>
        <end position="297"/>
    </location>
</feature>
<dbReference type="Proteomes" id="UP001626537">
    <property type="component" value="Chromosome"/>
</dbReference>
<keyword evidence="3 7" id="KW-0812">Transmembrane</keyword>
<dbReference type="EC" id="2.5.1.62" evidence="8"/>
<dbReference type="RefSeq" id="WP_407348161.1">
    <property type="nucleotide sequence ID" value="NZ_CP136864.1"/>
</dbReference>
<dbReference type="CDD" id="cd13958">
    <property type="entry name" value="PT_UbiA_chlorophyll"/>
    <property type="match status" value="1"/>
</dbReference>
<keyword evidence="2" id="KW-1003">Cell membrane</keyword>
<dbReference type="Pfam" id="PF01040">
    <property type="entry name" value="UbiA"/>
    <property type="match status" value="1"/>
</dbReference>
<feature type="transmembrane region" description="Helical" evidence="7">
    <location>
        <begin position="20"/>
        <end position="40"/>
    </location>
</feature>
<feature type="transmembrane region" description="Helical" evidence="7">
    <location>
        <begin position="147"/>
        <end position="173"/>
    </location>
</feature>
<feature type="transmembrane region" description="Helical" evidence="7">
    <location>
        <begin position="179"/>
        <end position="201"/>
    </location>
</feature>
<dbReference type="PANTHER" id="PTHR42723">
    <property type="entry name" value="CHLOROPHYLL SYNTHASE"/>
    <property type="match status" value="1"/>
</dbReference>
<name>A0ABZ0I2W3_9GAMM</name>
<evidence type="ECO:0000256" key="7">
    <source>
        <dbReference type="SAM" id="Phobius"/>
    </source>
</evidence>
<comment type="subcellular location">
    <subcellularLocation>
        <location evidence="1">Membrane</location>
        <topology evidence="1">Multi-pass membrane protein</topology>
    </subcellularLocation>
</comment>
<feature type="transmembrane region" description="Helical" evidence="7">
    <location>
        <begin position="52"/>
        <end position="71"/>
    </location>
</feature>
<evidence type="ECO:0000256" key="3">
    <source>
        <dbReference type="ARBA" id="ARBA00022692"/>
    </source>
</evidence>
<dbReference type="PANTHER" id="PTHR42723:SF1">
    <property type="entry name" value="CHLOROPHYLL SYNTHASE, CHLOROPLASTIC"/>
    <property type="match status" value="1"/>
</dbReference>
<dbReference type="Gene3D" id="1.20.120.1780">
    <property type="entry name" value="UbiA prenyltransferase"/>
    <property type="match status" value="1"/>
</dbReference>
<keyword evidence="9" id="KW-1185">Reference proteome</keyword>
<dbReference type="InterPro" id="IPR044878">
    <property type="entry name" value="UbiA_sf"/>
</dbReference>
<gene>
    <name evidence="8" type="primary">chlG</name>
    <name evidence="8" type="ORF">R0135_17305</name>
</gene>
<keyword evidence="8" id="KW-0808">Transferase</keyword>
<evidence type="ECO:0000256" key="5">
    <source>
        <dbReference type="ARBA" id="ARBA00023136"/>
    </source>
</evidence>
<feature type="transmembrane region" description="Helical" evidence="7">
    <location>
        <begin position="103"/>
        <end position="135"/>
    </location>
</feature>
<evidence type="ECO:0000313" key="8">
    <source>
        <dbReference type="EMBL" id="WOJ93515.1"/>
    </source>
</evidence>
<dbReference type="GO" id="GO:0046408">
    <property type="term" value="F:chlorophyll synthetase activity"/>
    <property type="evidence" value="ECO:0007669"/>
    <property type="project" value="UniProtKB-EC"/>
</dbReference>
<feature type="transmembrane region" description="Helical" evidence="7">
    <location>
        <begin position="222"/>
        <end position="242"/>
    </location>
</feature>
<evidence type="ECO:0000256" key="6">
    <source>
        <dbReference type="ARBA" id="ARBA00023171"/>
    </source>
</evidence>
<evidence type="ECO:0000313" key="9">
    <source>
        <dbReference type="Proteomes" id="UP001626537"/>
    </source>
</evidence>
<sequence length="304" mass="32108">MQPVDLTPSSRALPEPRALVQLLKPITWFPPMWAFVCGAISSGQSLGDRPGLVVAGVVLAGPLVCGGSQIVNDWFDRHVDAINEPNRPIPSGRVPGQWGLYYAIAWSLLALGFSAALGIWVFGATLVGLFLAWAYSAPPLRLKLNGWYGNLAVGVSYEGLAWITGAAVMLGGVMPSSEILVLAGLYSLGAHGIMTLNDFKSIEGDRRIGIRSLPAVLGADRAARLACVVMAVPQILVIAMLLVWGHPGAALGIALSLLLQALAMAKMLKDPLGLAPWYNGTGVTLYVLGMMLSAFAIRGAVTWL</sequence>
<dbReference type="NCBIfam" id="TIGR01476">
    <property type="entry name" value="chlor_syn_BchG"/>
    <property type="match status" value="1"/>
</dbReference>
<dbReference type="InterPro" id="IPR000537">
    <property type="entry name" value="UbiA_prenyltransferase"/>
</dbReference>
<protein>
    <submittedName>
        <fullName evidence="8">Chlorophyll synthase ChlG</fullName>
        <ecNumber evidence="8">2.5.1.62</ecNumber>
    </submittedName>
</protein>
<dbReference type="Gene3D" id="1.10.357.140">
    <property type="entry name" value="UbiA prenyltransferase"/>
    <property type="match status" value="1"/>
</dbReference>
<proteinExistence type="predicted"/>
<keyword evidence="4 7" id="KW-1133">Transmembrane helix</keyword>
<dbReference type="InterPro" id="IPR006372">
    <property type="entry name" value="Chl_synth"/>
</dbReference>
<evidence type="ECO:0000256" key="1">
    <source>
        <dbReference type="ARBA" id="ARBA00004141"/>
    </source>
</evidence>
<dbReference type="InterPro" id="IPR050475">
    <property type="entry name" value="Prenyltransferase_related"/>
</dbReference>
<keyword evidence="6" id="KW-0149">Chlorophyll biosynthesis</keyword>
<evidence type="ECO:0000256" key="4">
    <source>
        <dbReference type="ARBA" id="ARBA00022989"/>
    </source>
</evidence>